<dbReference type="PROSITE" id="PS50980">
    <property type="entry name" value="COA_CT_NTER"/>
    <property type="match status" value="1"/>
</dbReference>
<proteinExistence type="predicted"/>
<dbReference type="Proteomes" id="UP001325140">
    <property type="component" value="Chromosome"/>
</dbReference>
<evidence type="ECO:0000259" key="1">
    <source>
        <dbReference type="PROSITE" id="PS50980"/>
    </source>
</evidence>
<reference evidence="3" key="1">
    <citation type="submission" date="2022-10" db="EMBL/GenBank/DDBJ databases">
        <title>Host association and intracellularity evolved multiple times independently in the Rickettsiales.</title>
        <authorList>
            <person name="Castelli M."/>
            <person name="Nardi T."/>
            <person name="Gammuto L."/>
            <person name="Bellinzona G."/>
            <person name="Sabaneyeva E."/>
            <person name="Potekhin A."/>
            <person name="Serra V."/>
            <person name="Petroni G."/>
            <person name="Sassera D."/>
        </authorList>
    </citation>
    <scope>NUCLEOTIDE SEQUENCE [LARGE SCALE GENOMIC DNA]</scope>
    <source>
        <strain evidence="3">US_Bl 11III1</strain>
    </source>
</reference>
<organism evidence="3 4">
    <name type="scientific">Candidatus Fokinia crypta</name>
    <dbReference type="NCBI Taxonomy" id="1920990"/>
    <lineage>
        <taxon>Bacteria</taxon>
        <taxon>Pseudomonadati</taxon>
        <taxon>Pseudomonadota</taxon>
        <taxon>Alphaproteobacteria</taxon>
        <taxon>Rickettsiales</taxon>
        <taxon>Candidatus Midichloriaceae</taxon>
        <taxon>Candidatus Fokinia</taxon>
    </lineage>
</organism>
<evidence type="ECO:0000259" key="2">
    <source>
        <dbReference type="PROSITE" id="PS50989"/>
    </source>
</evidence>
<dbReference type="SUPFAM" id="SSF52096">
    <property type="entry name" value="ClpP/crotonase"/>
    <property type="match status" value="2"/>
</dbReference>
<keyword evidence="4" id="KW-1185">Reference proteome</keyword>
<evidence type="ECO:0000313" key="4">
    <source>
        <dbReference type="Proteomes" id="UP001325140"/>
    </source>
</evidence>
<dbReference type="RefSeq" id="WP_323722424.1">
    <property type="nucleotide sequence ID" value="NZ_CP110343.1"/>
</dbReference>
<dbReference type="InterPro" id="IPR051047">
    <property type="entry name" value="AccD/PCCB"/>
</dbReference>
<dbReference type="InterPro" id="IPR029045">
    <property type="entry name" value="ClpP/crotonase-like_dom_sf"/>
</dbReference>
<dbReference type="PROSITE" id="PS50989">
    <property type="entry name" value="COA_CT_CTER"/>
    <property type="match status" value="1"/>
</dbReference>
<feature type="domain" description="CoA carboxyltransferase N-terminal" evidence="1">
    <location>
        <begin position="1"/>
        <end position="249"/>
    </location>
</feature>
<evidence type="ECO:0000313" key="3">
    <source>
        <dbReference type="EMBL" id="WPX97773.1"/>
    </source>
</evidence>
<name>A0ABZ0URK2_9RICK</name>
<feature type="domain" description="CoA carboxyltransferase C-terminal" evidence="2">
    <location>
        <begin position="253"/>
        <end position="495"/>
    </location>
</feature>
<gene>
    <name evidence="3" type="ORF">Fokcrypt_00291</name>
</gene>
<sequence length="502" mass="55266">MIDKFISISKAESINAEKQHARGKLSARERIQVLLDHNSFEEVDAFVHHRCNNFDMQNSVVLGDGVVAGWGTINGRSVVVCSQDFTVMGGSLGEMQAKKINKIQDLAMKIGCPLIFINDSGGARIQEGVDSLAGYGEIFLRNVKASGVIPQISIIMGPCAGGAVYSPALTDFIFMVEQTSYMYLTGPDVVKSVTNEDVTHEKLGGSKVHTMTSGVADCRFENDIEALKQTRRLLSFLPSSYSSDIPIRSTTDPIDRPIMSLNKIIPESSSRSYDMKHIIEKIVDEGDFFEIKKDFAKNIIVGFGRFDGRTVGIVANQPTQIAGCLDVNASIKAARFVRFCDSMNIPILTLVDVPGFLPGVKQEYSGIIMHGAKLLFAYAEATVPKVTLIVRKAYGGAYIVMSSKHLEGDVNYSWYNTEIAVMGAKGAVSVLYKKHNLLEKEINQKILEYQEAFASPEIAASRGFLDDVIEPYKTRSKICNAFTMLSEKKVVKIDKKHSNMPL</sequence>
<dbReference type="InterPro" id="IPR011762">
    <property type="entry name" value="COA_CT_N"/>
</dbReference>
<dbReference type="PANTHER" id="PTHR43842">
    <property type="entry name" value="PROPIONYL-COA CARBOXYLASE BETA CHAIN"/>
    <property type="match status" value="1"/>
</dbReference>
<dbReference type="PANTHER" id="PTHR43842:SF4">
    <property type="match status" value="1"/>
</dbReference>
<dbReference type="InterPro" id="IPR011763">
    <property type="entry name" value="COA_CT_C"/>
</dbReference>
<protein>
    <submittedName>
        <fullName evidence="3">Acetyl-/propionyl-coenzyme A carboxylase beta chain</fullName>
    </submittedName>
</protein>
<dbReference type="EMBL" id="CP110343">
    <property type="protein sequence ID" value="WPX97773.1"/>
    <property type="molecule type" value="Genomic_DNA"/>
</dbReference>
<dbReference type="Gene3D" id="3.90.226.10">
    <property type="entry name" value="2-enoyl-CoA Hydratase, Chain A, domain 1"/>
    <property type="match status" value="2"/>
</dbReference>
<accession>A0ABZ0URK2</accession>
<dbReference type="InterPro" id="IPR034733">
    <property type="entry name" value="AcCoA_carboxyl_beta"/>
</dbReference>
<dbReference type="Pfam" id="PF01039">
    <property type="entry name" value="Carboxyl_trans"/>
    <property type="match status" value="1"/>
</dbReference>